<evidence type="ECO:0000313" key="2">
    <source>
        <dbReference type="Proteomes" id="UP000076407"/>
    </source>
</evidence>
<dbReference type="Proteomes" id="UP000076407">
    <property type="component" value="Unassembled WGS sequence"/>
</dbReference>
<dbReference type="AlphaFoldDB" id="A0A182XQN9"/>
<accession>A0A182XQN9</accession>
<organism evidence="1 2">
    <name type="scientific">Anopheles quadriannulatus</name>
    <name type="common">Mosquito</name>
    <dbReference type="NCBI Taxonomy" id="34691"/>
    <lineage>
        <taxon>Eukaryota</taxon>
        <taxon>Metazoa</taxon>
        <taxon>Ecdysozoa</taxon>
        <taxon>Arthropoda</taxon>
        <taxon>Hexapoda</taxon>
        <taxon>Insecta</taxon>
        <taxon>Pterygota</taxon>
        <taxon>Neoptera</taxon>
        <taxon>Endopterygota</taxon>
        <taxon>Diptera</taxon>
        <taxon>Nematocera</taxon>
        <taxon>Culicoidea</taxon>
        <taxon>Culicidae</taxon>
        <taxon>Anophelinae</taxon>
        <taxon>Anopheles</taxon>
    </lineage>
</organism>
<reference evidence="1" key="1">
    <citation type="submission" date="2020-05" db="UniProtKB">
        <authorList>
            <consortium name="EnsemblMetazoa"/>
        </authorList>
    </citation>
    <scope>IDENTIFICATION</scope>
    <source>
        <strain evidence="1">SANGQUA</strain>
    </source>
</reference>
<protein>
    <submittedName>
        <fullName evidence="1">Uncharacterized protein</fullName>
    </submittedName>
</protein>
<keyword evidence="2" id="KW-1185">Reference proteome</keyword>
<name>A0A182XQN9_ANOQN</name>
<evidence type="ECO:0000313" key="1">
    <source>
        <dbReference type="EnsemblMetazoa" id="AQUA014176-PA"/>
    </source>
</evidence>
<proteinExistence type="predicted"/>
<dbReference type="EnsemblMetazoa" id="AQUA014176-RA">
    <property type="protein sequence ID" value="AQUA014176-PA"/>
    <property type="gene ID" value="AQUA014176"/>
</dbReference>
<sequence>QRVRTRRVCARFLCPTGASDGLPFTYFPFKVMVILATNAPTAKQSDRSLA</sequence>